<sequence length="97" mass="11014">MRLFMIVPKGFGGSIHFNLWANSKIEFHISIEYIQSFADKNGVRQKPTAVVTFNASEENKTEMTVTEYANFGQIKHFAKLGLEQSLNKVMSIITTNK</sequence>
<comment type="caution">
    <text evidence="1">The sequence shown here is derived from an EMBL/GenBank/DDBJ whole genome shotgun (WGS) entry which is preliminary data.</text>
</comment>
<name>A0ABX3NYJ5_9BACT</name>
<proteinExistence type="predicted"/>
<evidence type="ECO:0000313" key="1">
    <source>
        <dbReference type="EMBL" id="OQP49890.1"/>
    </source>
</evidence>
<evidence type="ECO:0000313" key="2">
    <source>
        <dbReference type="Proteomes" id="UP000192277"/>
    </source>
</evidence>
<keyword evidence="2" id="KW-1185">Reference proteome</keyword>
<evidence type="ECO:0008006" key="3">
    <source>
        <dbReference type="Google" id="ProtNLM"/>
    </source>
</evidence>
<organism evidence="1 2">
    <name type="scientific">Niastella koreensis</name>
    <dbReference type="NCBI Taxonomy" id="354356"/>
    <lineage>
        <taxon>Bacteria</taxon>
        <taxon>Pseudomonadati</taxon>
        <taxon>Bacteroidota</taxon>
        <taxon>Chitinophagia</taxon>
        <taxon>Chitinophagales</taxon>
        <taxon>Chitinophagaceae</taxon>
        <taxon>Niastella</taxon>
    </lineage>
</organism>
<protein>
    <recommendedName>
        <fullName evidence="3">Activator of Hsp90 ATPase 1 family protein</fullName>
    </recommendedName>
</protein>
<dbReference type="Proteomes" id="UP000192277">
    <property type="component" value="Unassembled WGS sequence"/>
</dbReference>
<dbReference type="EMBL" id="LWBO01000009">
    <property type="protein sequence ID" value="OQP49890.1"/>
    <property type="molecule type" value="Genomic_DNA"/>
</dbReference>
<gene>
    <name evidence="1" type="ORF">A4D02_27835</name>
</gene>
<accession>A0ABX3NYJ5</accession>
<reference evidence="1 2" key="1">
    <citation type="submission" date="2016-04" db="EMBL/GenBank/DDBJ databases">
        <authorList>
            <person name="Chen L."/>
            <person name="Zhuang W."/>
            <person name="Wang G."/>
        </authorList>
    </citation>
    <scope>NUCLEOTIDE SEQUENCE [LARGE SCALE GENOMIC DNA]</scope>
    <source>
        <strain evidence="2">GR20</strain>
    </source>
</reference>